<proteinExistence type="predicted"/>
<evidence type="ECO:0000313" key="2">
    <source>
        <dbReference type="Proteomes" id="UP000464754"/>
    </source>
</evidence>
<reference evidence="2" key="1">
    <citation type="submission" date="2019-05" db="EMBL/GenBank/DDBJ databases">
        <title>Complete genome sequencing of Absiella argi strain JCM 30884.</title>
        <authorList>
            <person name="Sakamoto M."/>
            <person name="Murakami T."/>
            <person name="Mori H."/>
        </authorList>
    </citation>
    <scope>NUCLEOTIDE SEQUENCE [LARGE SCALE GENOMIC DNA]</scope>
    <source>
        <strain evidence="2">JCM 30884</strain>
    </source>
</reference>
<dbReference type="Proteomes" id="UP000464754">
    <property type="component" value="Chromosome"/>
</dbReference>
<dbReference type="AlphaFoldDB" id="A0A6N4TGR3"/>
<dbReference type="RefSeq" id="WP_115715069.1">
    <property type="nucleotide sequence ID" value="NZ_AP019695.1"/>
</dbReference>
<keyword evidence="2" id="KW-1185">Reference proteome</keyword>
<sequence>MKNGHFRLPNANSRKNKFVTAISMLLILSGLYATCYIFFFRTVEVDVTKDAFLQYSGESGSGEVKVRNEMLNYNQRIQEFMDSVTYNVSPHQNLSNGDIITVQASYDEDLAKRYHIKPIESKREIVVTDLPQRLDELPELDDPFYKTLHEKSKNYLDKNMKSILNEDFTVFDRDEKPKLDNSTYLYRVFLKSKNKEQKDKILDVYSIEASFTEGEQIKKDKIYYMITYNEINTSFEIRDENIYGEKIINSKDTALEDKKTFESYINKKYRKQYEITYLDVPAQQAEK</sequence>
<dbReference type="EMBL" id="AP019695">
    <property type="protein sequence ID" value="BBK21917.1"/>
    <property type="molecule type" value="Genomic_DNA"/>
</dbReference>
<organism evidence="1 2">
    <name type="scientific">Amedibacterium intestinale</name>
    <dbReference type="NCBI Taxonomy" id="2583452"/>
    <lineage>
        <taxon>Bacteria</taxon>
        <taxon>Bacillati</taxon>
        <taxon>Bacillota</taxon>
        <taxon>Erysipelotrichia</taxon>
        <taxon>Erysipelotrichales</taxon>
        <taxon>Erysipelotrichaceae</taxon>
        <taxon>Amedibacterium</taxon>
    </lineage>
</organism>
<protein>
    <submittedName>
        <fullName evidence="1">Uncharacterized protein</fullName>
    </submittedName>
</protein>
<evidence type="ECO:0000313" key="1">
    <source>
        <dbReference type="EMBL" id="BBK21917.1"/>
    </source>
</evidence>
<gene>
    <name evidence="1" type="ORF">Aargi30884_08200</name>
</gene>
<accession>A0A6N4TGR3</accession>
<dbReference type="KEGG" id="aarg:Aargi30884_08200"/>
<name>A0A6N4TGR3_9FIRM</name>